<comment type="similarity">
    <text evidence="9">Belongs to the SecE/SEC61-gamma family.</text>
</comment>
<comment type="caution">
    <text evidence="10">The sequence shown here is derived from an EMBL/GenBank/DDBJ whole genome shotgun (WGS) entry which is preliminary data.</text>
</comment>
<keyword evidence="4 9" id="KW-0812">Transmembrane</keyword>
<feature type="transmembrane region" description="Helical" evidence="9">
    <location>
        <begin position="63"/>
        <end position="95"/>
    </location>
</feature>
<comment type="function">
    <text evidence="9">Essential subunit of the Sec protein translocation channel SecYEG. Clamps together the 2 halves of SecY. May contact the channel plug during translocation.</text>
</comment>
<dbReference type="InterPro" id="IPR005807">
    <property type="entry name" value="SecE_bac"/>
</dbReference>
<evidence type="ECO:0000256" key="8">
    <source>
        <dbReference type="ARBA" id="ARBA00023136"/>
    </source>
</evidence>
<evidence type="ECO:0000256" key="3">
    <source>
        <dbReference type="ARBA" id="ARBA00022475"/>
    </source>
</evidence>
<dbReference type="EMBL" id="JAOTJD010000043">
    <property type="protein sequence ID" value="MFD3265980.1"/>
    <property type="molecule type" value="Genomic_DNA"/>
</dbReference>
<evidence type="ECO:0000256" key="1">
    <source>
        <dbReference type="ARBA" id="ARBA00004370"/>
    </source>
</evidence>
<keyword evidence="5 9" id="KW-0653">Protein transport</keyword>
<keyword evidence="3 9" id="KW-1003">Cell membrane</keyword>
<dbReference type="Pfam" id="PF00584">
    <property type="entry name" value="SecE"/>
    <property type="match status" value="1"/>
</dbReference>
<keyword evidence="7 9" id="KW-0811">Translocation</keyword>
<evidence type="ECO:0000256" key="5">
    <source>
        <dbReference type="ARBA" id="ARBA00022927"/>
    </source>
</evidence>
<evidence type="ECO:0000256" key="2">
    <source>
        <dbReference type="ARBA" id="ARBA00022448"/>
    </source>
</evidence>
<reference evidence="10 11" key="1">
    <citation type="submission" date="2022-09" db="EMBL/GenBank/DDBJ databases">
        <title>New species of Phenylobacterium.</title>
        <authorList>
            <person name="Mieszkin S."/>
        </authorList>
    </citation>
    <scope>NUCLEOTIDE SEQUENCE [LARGE SCALE GENOMIC DNA]</scope>
    <source>
        <strain evidence="10 11">HK31-G</strain>
    </source>
</reference>
<organism evidence="10 11">
    <name type="scientific">Phenylobacterium ferrooxidans</name>
    <dbReference type="NCBI Taxonomy" id="2982689"/>
    <lineage>
        <taxon>Bacteria</taxon>
        <taxon>Pseudomonadati</taxon>
        <taxon>Pseudomonadota</taxon>
        <taxon>Alphaproteobacteria</taxon>
        <taxon>Caulobacterales</taxon>
        <taxon>Caulobacteraceae</taxon>
        <taxon>Phenylobacterium</taxon>
    </lineage>
</organism>
<dbReference type="Proteomes" id="UP001598130">
    <property type="component" value="Unassembled WGS sequence"/>
</dbReference>
<evidence type="ECO:0000313" key="11">
    <source>
        <dbReference type="Proteomes" id="UP001598130"/>
    </source>
</evidence>
<keyword evidence="2 9" id="KW-0813">Transport</keyword>
<keyword evidence="11" id="KW-1185">Reference proteome</keyword>
<accession>A0ABW6CSD2</accession>
<comment type="subunit">
    <text evidence="9">Component of the Sec protein translocase complex. Heterotrimer consisting of SecY, SecE and SecG subunits. The heterotrimers can form oligomers, although 1 heterotrimer is thought to be able to translocate proteins. Interacts with the ribosome. Interacts with SecDF, and other proteins may be involved. Interacts with SecA.</text>
</comment>
<gene>
    <name evidence="9 10" type="primary">secE</name>
    <name evidence="10" type="ORF">OCL97_18640</name>
</gene>
<evidence type="ECO:0000256" key="7">
    <source>
        <dbReference type="ARBA" id="ARBA00023010"/>
    </source>
</evidence>
<evidence type="ECO:0000313" key="10">
    <source>
        <dbReference type="EMBL" id="MFD3265980.1"/>
    </source>
</evidence>
<dbReference type="PANTHER" id="PTHR33910">
    <property type="entry name" value="PROTEIN TRANSLOCASE SUBUNIT SECE"/>
    <property type="match status" value="1"/>
</dbReference>
<dbReference type="PANTHER" id="PTHR33910:SF1">
    <property type="entry name" value="PROTEIN TRANSLOCASE SUBUNIT SECE"/>
    <property type="match status" value="1"/>
</dbReference>
<keyword evidence="6 9" id="KW-1133">Transmembrane helix</keyword>
<dbReference type="InterPro" id="IPR001901">
    <property type="entry name" value="Translocase_SecE/Sec61-g"/>
</dbReference>
<evidence type="ECO:0000256" key="9">
    <source>
        <dbReference type="HAMAP-Rule" id="MF_00422"/>
    </source>
</evidence>
<dbReference type="HAMAP" id="MF_00422">
    <property type="entry name" value="SecE"/>
    <property type="match status" value="1"/>
</dbReference>
<protein>
    <recommendedName>
        <fullName evidence="9">Protein translocase subunit SecE</fullName>
    </recommendedName>
</protein>
<proteinExistence type="inferred from homology"/>
<sequence length="101" mass="10720">MARKPGSTPQAMKNRAAKTAAAIAPASALAQAAPKKKTSPGQFFREVRAEGRKITWTTRKETWITSVMVGIMVVLAAIFFSLVDGALTLAMAFLLKLANAG</sequence>
<dbReference type="InterPro" id="IPR038379">
    <property type="entry name" value="SecE_sf"/>
</dbReference>
<keyword evidence="8 9" id="KW-0472">Membrane</keyword>
<evidence type="ECO:0000256" key="6">
    <source>
        <dbReference type="ARBA" id="ARBA00022989"/>
    </source>
</evidence>
<dbReference type="RefSeq" id="WP_304775601.1">
    <property type="nucleotide sequence ID" value="NZ_JAOTJD010000043.1"/>
</dbReference>
<comment type="subcellular location">
    <subcellularLocation>
        <location evidence="9">Cell membrane</location>
        <topology evidence="9">Single-pass membrane protein</topology>
    </subcellularLocation>
    <subcellularLocation>
        <location evidence="1">Membrane</location>
    </subcellularLocation>
</comment>
<name>A0ABW6CSD2_9CAUL</name>
<evidence type="ECO:0000256" key="4">
    <source>
        <dbReference type="ARBA" id="ARBA00022692"/>
    </source>
</evidence>
<dbReference type="NCBIfam" id="TIGR00964">
    <property type="entry name" value="secE_bact"/>
    <property type="match status" value="1"/>
</dbReference>
<dbReference type="Gene3D" id="1.20.5.1030">
    <property type="entry name" value="Preprotein translocase secy subunit"/>
    <property type="match status" value="1"/>
</dbReference>